<evidence type="ECO:0000313" key="3">
    <source>
        <dbReference type="EMBL" id="VAW40545.1"/>
    </source>
</evidence>
<sequence>RRDGRPNLLRLVIGTGYHADEAQRIEVIETNLDDWNPEAWPYVSERLMANGALDVSLVPVLMKKGRAGYLLRVCCEPARSAAVKETILIETSAIGLRFRTEQRLTLPRQPVMVRTRWGPVQAKRIETPAGPVITPEYEDCRRLAGEKNIPLKRLYEAVAAGNQESEIRNRKPDTGNRTSEP</sequence>
<reference evidence="3" key="1">
    <citation type="submission" date="2018-06" db="EMBL/GenBank/DDBJ databases">
        <authorList>
            <person name="Zhirakovskaya E."/>
        </authorList>
    </citation>
    <scope>NUCLEOTIDE SEQUENCE</scope>
</reference>
<evidence type="ECO:0000256" key="2">
    <source>
        <dbReference type="SAM" id="MobiDB-lite"/>
    </source>
</evidence>
<dbReference type="AlphaFoldDB" id="A0A3B0VAA3"/>
<dbReference type="InterPro" id="IPR002822">
    <property type="entry name" value="Ni_insertion"/>
</dbReference>
<feature type="non-terminal residue" evidence="3">
    <location>
        <position position="1"/>
    </location>
</feature>
<evidence type="ECO:0008006" key="4">
    <source>
        <dbReference type="Google" id="ProtNLM"/>
    </source>
</evidence>
<keyword evidence="1" id="KW-0533">Nickel</keyword>
<dbReference type="PANTHER" id="PTHR36566:SF1">
    <property type="entry name" value="PYRIDINIUM-3,5-BISTHIOCARBOXYLIC ACID MONONUCLEOTIDE NICKEL INSERTION PROTEIN"/>
    <property type="match status" value="1"/>
</dbReference>
<dbReference type="Pfam" id="PF01969">
    <property type="entry name" value="Ni_insertion"/>
    <property type="match status" value="1"/>
</dbReference>
<dbReference type="PANTHER" id="PTHR36566">
    <property type="entry name" value="NICKEL INSERTION PROTEIN-RELATED"/>
    <property type="match status" value="1"/>
</dbReference>
<protein>
    <recommendedName>
        <fullName evidence="4">LarC family nickel insertion protein</fullName>
    </recommendedName>
</protein>
<evidence type="ECO:0000256" key="1">
    <source>
        <dbReference type="ARBA" id="ARBA00022596"/>
    </source>
</evidence>
<feature type="compositionally biased region" description="Basic and acidic residues" evidence="2">
    <location>
        <begin position="165"/>
        <end position="181"/>
    </location>
</feature>
<name>A0A3B0VAA3_9ZZZZ</name>
<feature type="region of interest" description="Disordered" evidence="2">
    <location>
        <begin position="162"/>
        <end position="181"/>
    </location>
</feature>
<dbReference type="Gene3D" id="3.30.70.1380">
    <property type="entry name" value="Transcriptional regulatory protein pf0864 domain like"/>
    <property type="match status" value="1"/>
</dbReference>
<organism evidence="3">
    <name type="scientific">hydrothermal vent metagenome</name>
    <dbReference type="NCBI Taxonomy" id="652676"/>
    <lineage>
        <taxon>unclassified sequences</taxon>
        <taxon>metagenomes</taxon>
        <taxon>ecological metagenomes</taxon>
    </lineage>
</organism>
<accession>A0A3B0VAA3</accession>
<gene>
    <name evidence="3" type="ORF">MNBD_DELTA04-1456</name>
</gene>
<proteinExistence type="predicted"/>
<dbReference type="EMBL" id="UOEY01000104">
    <property type="protein sequence ID" value="VAW40545.1"/>
    <property type="molecule type" value="Genomic_DNA"/>
</dbReference>
<dbReference type="Gene3D" id="3.10.20.300">
    <property type="entry name" value="mk0293 like domain"/>
    <property type="match status" value="1"/>
</dbReference>